<organism evidence="1 2">
    <name type="scientific">Acidithiobacillus ferruginosus</name>
    <dbReference type="NCBI Taxonomy" id="3063951"/>
    <lineage>
        <taxon>Bacteria</taxon>
        <taxon>Pseudomonadati</taxon>
        <taxon>Pseudomonadota</taxon>
        <taxon>Acidithiobacillia</taxon>
        <taxon>Acidithiobacillales</taxon>
        <taxon>Acidithiobacillaceae</taxon>
        <taxon>Acidithiobacillus</taxon>
    </lineage>
</organism>
<dbReference type="EMBL" id="CP130946">
    <property type="protein sequence ID" value="XRP74003.1"/>
    <property type="molecule type" value="Genomic_DNA"/>
</dbReference>
<name>A0ACD5IKG8_9PROT</name>
<sequence length="72" mass="7771">MHAMVLKEVGKPLVPAELPRPRPQPGQVLVKILACGVCRTDLHVNVALADLRRGAVHGAAVLVMGAWQERET</sequence>
<proteinExistence type="predicted"/>
<keyword evidence="2" id="KW-1185">Reference proteome</keyword>
<dbReference type="Proteomes" id="UP001196097">
    <property type="component" value="Chromosome"/>
</dbReference>
<evidence type="ECO:0000313" key="2">
    <source>
        <dbReference type="Proteomes" id="UP001196097"/>
    </source>
</evidence>
<accession>A0ACD5IKG8</accession>
<protein>
    <submittedName>
        <fullName evidence="1">Alcohol dehydrogenase catalytic domain-containing protein</fullName>
    </submittedName>
</protein>
<evidence type="ECO:0000313" key="1">
    <source>
        <dbReference type="EMBL" id="XRP74003.1"/>
    </source>
</evidence>
<reference evidence="1 2" key="1">
    <citation type="journal article" date="2021" name="ISME J.">
        <title>Genomic evolution of the class Acidithiobacillia: deep-branching Proteobacteria living in extreme acidic conditions.</title>
        <authorList>
            <person name="Moya-Beltran A."/>
            <person name="Beard S."/>
            <person name="Rojas-Villalobos C."/>
            <person name="Issotta F."/>
            <person name="Gallardo Y."/>
            <person name="Ulloa R."/>
            <person name="Giaveno A."/>
            <person name="Degli Esposti M."/>
            <person name="Johnson D.B."/>
            <person name="Quatrini R."/>
        </authorList>
    </citation>
    <scope>NUCLEOTIDE SEQUENCE [LARGE SCALE GENOMIC DNA]</scope>
    <source>
        <strain evidence="1 2">CF3</strain>
    </source>
</reference>
<gene>
    <name evidence="1" type="ORF">HF292_004955</name>
</gene>